<dbReference type="RefSeq" id="WP_240177887.1">
    <property type="nucleotide sequence ID" value="NZ_CP092362.2"/>
</dbReference>
<sequence length="124" mass="14317">MIDTGAESPKESWLRLLLIDGGLPAPETQIPVLDRGVPVAFLDMGYRDLKLAFEYDGDQHRTDRRQYVRDVRRLPMVERLGWEVIRVIAEDHPAEVLWRGREAFLRRGGAEIDEMPRTTRTFAA</sequence>
<dbReference type="Gene3D" id="3.40.960.10">
    <property type="entry name" value="VSR Endonuclease"/>
    <property type="match status" value="1"/>
</dbReference>
<gene>
    <name evidence="1" type="ORF">MI149_27335</name>
</gene>
<protein>
    <recommendedName>
        <fullName evidence="3">DUF559 domain-containing protein</fullName>
    </recommendedName>
</protein>
<name>A0ABY3TII2_9MYCO</name>
<dbReference type="EMBL" id="CP092362">
    <property type="protein sequence ID" value="ULN41261.1"/>
    <property type="molecule type" value="Genomic_DNA"/>
</dbReference>
<dbReference type="InterPro" id="IPR011335">
    <property type="entry name" value="Restrct_endonuc-II-like"/>
</dbReference>
<evidence type="ECO:0000313" key="2">
    <source>
        <dbReference type="Proteomes" id="UP001055337"/>
    </source>
</evidence>
<dbReference type="Proteomes" id="UP001055337">
    <property type="component" value="Chromosome"/>
</dbReference>
<dbReference type="SUPFAM" id="SSF52980">
    <property type="entry name" value="Restriction endonuclease-like"/>
    <property type="match status" value="1"/>
</dbReference>
<keyword evidence="2" id="KW-1185">Reference proteome</keyword>
<evidence type="ECO:0008006" key="3">
    <source>
        <dbReference type="Google" id="ProtNLM"/>
    </source>
</evidence>
<reference evidence="1" key="1">
    <citation type="submission" date="2022-08" db="EMBL/GenBank/DDBJ databases">
        <title>Whole genome sequencing of non-tuberculosis mycobacteria type-strains.</title>
        <authorList>
            <person name="Igarashi Y."/>
            <person name="Osugi A."/>
            <person name="Mitarai S."/>
        </authorList>
    </citation>
    <scope>NUCLEOTIDE SEQUENCE</scope>
    <source>
        <strain evidence="1">JCM 16369</strain>
    </source>
</reference>
<organism evidence="1 2">
    <name type="scientific">Mycolicibacterium crocinum</name>
    <dbReference type="NCBI Taxonomy" id="388459"/>
    <lineage>
        <taxon>Bacteria</taxon>
        <taxon>Bacillati</taxon>
        <taxon>Actinomycetota</taxon>
        <taxon>Actinomycetes</taxon>
        <taxon>Mycobacteriales</taxon>
        <taxon>Mycobacteriaceae</taxon>
        <taxon>Mycolicibacterium</taxon>
    </lineage>
</organism>
<accession>A0ABY3TII2</accession>
<evidence type="ECO:0000313" key="1">
    <source>
        <dbReference type="EMBL" id="ULN41261.1"/>
    </source>
</evidence>
<proteinExistence type="predicted"/>